<name>A0A0F4PSC2_9GAMM</name>
<organism evidence="2 3">
    <name type="scientific">Pseudoalteromonas ruthenica</name>
    <dbReference type="NCBI Taxonomy" id="151081"/>
    <lineage>
        <taxon>Bacteria</taxon>
        <taxon>Pseudomonadati</taxon>
        <taxon>Pseudomonadota</taxon>
        <taxon>Gammaproteobacteria</taxon>
        <taxon>Alteromonadales</taxon>
        <taxon>Pseudoalteromonadaceae</taxon>
        <taxon>Pseudoalteromonas</taxon>
    </lineage>
</organism>
<dbReference type="Proteomes" id="UP000033664">
    <property type="component" value="Unassembled WGS sequence"/>
</dbReference>
<evidence type="ECO:0000313" key="3">
    <source>
        <dbReference type="Proteomes" id="UP000033664"/>
    </source>
</evidence>
<feature type="chain" id="PRO_5002474758" description="Lipoprotein" evidence="1">
    <location>
        <begin position="25"/>
        <end position="191"/>
    </location>
</feature>
<dbReference type="AlphaFoldDB" id="A0A0F4PSC2"/>
<reference evidence="2 3" key="1">
    <citation type="journal article" date="2015" name="BMC Genomics">
        <title>Genome mining reveals unlocked bioactive potential of marine Gram-negative bacteria.</title>
        <authorList>
            <person name="Machado H."/>
            <person name="Sonnenschein E.C."/>
            <person name="Melchiorsen J."/>
            <person name="Gram L."/>
        </authorList>
    </citation>
    <scope>NUCLEOTIDE SEQUENCE [LARGE SCALE GENOMIC DNA]</scope>
    <source>
        <strain evidence="2 3">S3137</strain>
    </source>
</reference>
<dbReference type="Pfam" id="PF03923">
    <property type="entry name" value="Lipoprotein_16"/>
    <property type="match status" value="1"/>
</dbReference>
<evidence type="ECO:0008006" key="4">
    <source>
        <dbReference type="Google" id="ProtNLM"/>
    </source>
</evidence>
<dbReference type="EMBL" id="JXXZ01000010">
    <property type="protein sequence ID" value="KJY98337.1"/>
    <property type="molecule type" value="Genomic_DNA"/>
</dbReference>
<dbReference type="PROSITE" id="PS51257">
    <property type="entry name" value="PROKAR_LIPOPROTEIN"/>
    <property type="match status" value="1"/>
</dbReference>
<gene>
    <name evidence="2" type="ORF">TW72_11305</name>
</gene>
<dbReference type="OrthoDB" id="6311972at2"/>
<feature type="signal peptide" evidence="1">
    <location>
        <begin position="1"/>
        <end position="24"/>
    </location>
</feature>
<proteinExistence type="predicted"/>
<dbReference type="eggNOG" id="COG3056">
    <property type="taxonomic scope" value="Bacteria"/>
</dbReference>
<sequence>MSNTVIRLFLLSAALVTVSGCANRAAEAILDPQYQGGQYHQFNQTVSLQVNDQRANKATVIVSDGEHSQQQLTQGLDSKLTRVFEQGLQRNGAQVSAMGATHIRIAIHDLHAHVEQNTVDHNSTAKIALQVFVQRNGSQFNKMYNGQSQFSGPFGYDQAKVEAQLNKQIEQLVIRIMNDPELNNYMQKGAS</sequence>
<keyword evidence="3" id="KW-1185">Reference proteome</keyword>
<comment type="caution">
    <text evidence="2">The sequence shown here is derived from an EMBL/GenBank/DDBJ whole genome shotgun (WGS) entry which is preliminary data.</text>
</comment>
<dbReference type="RefSeq" id="WP_045980498.1">
    <property type="nucleotide sequence ID" value="NZ_CP023396.1"/>
</dbReference>
<protein>
    <recommendedName>
        <fullName evidence="4">Lipoprotein</fullName>
    </recommendedName>
</protein>
<dbReference type="GeneID" id="58229079"/>
<evidence type="ECO:0000313" key="2">
    <source>
        <dbReference type="EMBL" id="KJY98337.1"/>
    </source>
</evidence>
<dbReference type="PATRIC" id="fig|151081.8.peg.3527"/>
<keyword evidence="1" id="KW-0732">Signal</keyword>
<accession>A0A0F4PSC2</accession>
<dbReference type="InterPro" id="IPR005619">
    <property type="entry name" value="Uncharacterised_YajG"/>
</dbReference>
<evidence type="ECO:0000256" key="1">
    <source>
        <dbReference type="SAM" id="SignalP"/>
    </source>
</evidence>